<dbReference type="AlphaFoldDB" id="A0AAW0A103"/>
<evidence type="ECO:0000313" key="2">
    <source>
        <dbReference type="EMBL" id="KAK6996642.1"/>
    </source>
</evidence>
<evidence type="ECO:0000313" key="3">
    <source>
        <dbReference type="Proteomes" id="UP001362999"/>
    </source>
</evidence>
<feature type="chain" id="PRO_5043833080" description="Secreted protein" evidence="1">
    <location>
        <begin position="23"/>
        <end position="106"/>
    </location>
</feature>
<evidence type="ECO:0000256" key="1">
    <source>
        <dbReference type="SAM" id="SignalP"/>
    </source>
</evidence>
<keyword evidence="3" id="KW-1185">Reference proteome</keyword>
<comment type="caution">
    <text evidence="2">The sequence shown here is derived from an EMBL/GenBank/DDBJ whole genome shotgun (WGS) entry which is preliminary data.</text>
</comment>
<proteinExistence type="predicted"/>
<organism evidence="2 3">
    <name type="scientific">Favolaschia claudopus</name>
    <dbReference type="NCBI Taxonomy" id="2862362"/>
    <lineage>
        <taxon>Eukaryota</taxon>
        <taxon>Fungi</taxon>
        <taxon>Dikarya</taxon>
        <taxon>Basidiomycota</taxon>
        <taxon>Agaricomycotina</taxon>
        <taxon>Agaricomycetes</taxon>
        <taxon>Agaricomycetidae</taxon>
        <taxon>Agaricales</taxon>
        <taxon>Marasmiineae</taxon>
        <taxon>Mycenaceae</taxon>
        <taxon>Favolaschia</taxon>
    </lineage>
</organism>
<keyword evidence="1" id="KW-0732">Signal</keyword>
<protein>
    <recommendedName>
        <fullName evidence="4">Secreted protein</fullName>
    </recommendedName>
</protein>
<dbReference type="EMBL" id="JAWWNJ010000096">
    <property type="protein sequence ID" value="KAK6996642.1"/>
    <property type="molecule type" value="Genomic_DNA"/>
</dbReference>
<accession>A0AAW0A103</accession>
<reference evidence="2 3" key="1">
    <citation type="journal article" date="2024" name="J Genomics">
        <title>Draft genome sequencing and assembly of Favolaschia claudopus CIRM-BRFM 2984 isolated from oak limbs.</title>
        <authorList>
            <person name="Navarro D."/>
            <person name="Drula E."/>
            <person name="Chaduli D."/>
            <person name="Cazenave R."/>
            <person name="Ahrendt S."/>
            <person name="Wang J."/>
            <person name="Lipzen A."/>
            <person name="Daum C."/>
            <person name="Barry K."/>
            <person name="Grigoriev I.V."/>
            <person name="Favel A."/>
            <person name="Rosso M.N."/>
            <person name="Martin F."/>
        </authorList>
    </citation>
    <scope>NUCLEOTIDE SEQUENCE [LARGE SCALE GENOMIC DNA]</scope>
    <source>
        <strain evidence="2 3">CIRM-BRFM 2984</strain>
    </source>
</reference>
<name>A0AAW0A103_9AGAR</name>
<sequence>MTGLRWNVLRLYMPSVLPISLAARNLGAGCQALWILERGKPEIFGILLRRKPSVKATSQTRTMSNNYASSLKRHACPSRPAPLRHFSSLIPISTRISTAFFHASLS</sequence>
<feature type="signal peptide" evidence="1">
    <location>
        <begin position="1"/>
        <end position="22"/>
    </location>
</feature>
<gene>
    <name evidence="2" type="ORF">R3P38DRAFT_3069681</name>
</gene>
<dbReference type="Proteomes" id="UP001362999">
    <property type="component" value="Unassembled WGS sequence"/>
</dbReference>
<evidence type="ECO:0008006" key="4">
    <source>
        <dbReference type="Google" id="ProtNLM"/>
    </source>
</evidence>